<comment type="subcellular location">
    <subcellularLocation>
        <location evidence="1">Cell membrane</location>
    </subcellularLocation>
</comment>
<evidence type="ECO:0000256" key="1">
    <source>
        <dbReference type="ARBA" id="ARBA00004236"/>
    </source>
</evidence>
<dbReference type="Proteomes" id="UP000295129">
    <property type="component" value="Unassembled WGS sequence"/>
</dbReference>
<evidence type="ECO:0000313" key="4">
    <source>
        <dbReference type="EMBL" id="TDN46856.1"/>
    </source>
</evidence>
<comment type="caution">
    <text evidence="4">The sequence shown here is derived from an EMBL/GenBank/DDBJ whole genome shotgun (WGS) entry which is preliminary data.</text>
</comment>
<keyword evidence="5" id="KW-1185">Reference proteome</keyword>
<protein>
    <submittedName>
        <fullName evidence="4">Uncharacterized protein YjiK</fullName>
    </submittedName>
</protein>
<evidence type="ECO:0000256" key="2">
    <source>
        <dbReference type="ARBA" id="ARBA00022475"/>
    </source>
</evidence>
<dbReference type="AlphaFoldDB" id="A0A4R6DPB4"/>
<organism evidence="4 5">
    <name type="scientific">Azoarcus indigens</name>
    <dbReference type="NCBI Taxonomy" id="29545"/>
    <lineage>
        <taxon>Bacteria</taxon>
        <taxon>Pseudomonadati</taxon>
        <taxon>Pseudomonadota</taxon>
        <taxon>Betaproteobacteria</taxon>
        <taxon>Rhodocyclales</taxon>
        <taxon>Zoogloeaceae</taxon>
        <taxon>Azoarcus</taxon>
    </lineage>
</organism>
<dbReference type="EMBL" id="SNVV01000024">
    <property type="protein sequence ID" value="TDN46856.1"/>
    <property type="molecule type" value="Genomic_DNA"/>
</dbReference>
<accession>A0A4R6DPB4</accession>
<dbReference type="InterPro" id="IPR009722">
    <property type="entry name" value="YjiK/CarP"/>
</dbReference>
<dbReference type="RefSeq" id="WP_133594539.1">
    <property type="nucleotide sequence ID" value="NZ_SNVV01000024.1"/>
</dbReference>
<dbReference type="SUPFAM" id="SSF50956">
    <property type="entry name" value="Thermostable phytase (3-phytase)"/>
    <property type="match status" value="1"/>
</dbReference>
<evidence type="ECO:0000313" key="5">
    <source>
        <dbReference type="Proteomes" id="UP000295129"/>
    </source>
</evidence>
<dbReference type="CDD" id="cd09971">
    <property type="entry name" value="SdiA-regulated"/>
    <property type="match status" value="1"/>
</dbReference>
<name>A0A4R6DPB4_9RHOO</name>
<sequence>MLASPPLSQLSQLWRDAPLRMSAAALVLALGLQQAVVHSDLDDRIYAAWMRASVPAEEAGHGIGLFGYQAETQGKPLAGIGSNASGLAWNGDTGTLFLAINNPEQIVELSPRGEVLRRIELSGFSDVESLDWVGGSRFVLAEERRQALVLVDLNETQTRIARDQARSFSLGIEAGNNKGFEGIAWDPRDNGLYIARERDPMRLYKLLGLLDGGPNAQISLVADLPEEAGALAHNSDLSGLHFDPVSNSLLVLSDESRLLSEVRPNGRAVSFLELSRGWHGLEKDVPQAEGVAMDEEGTLYLVSEPNLFYVFKRGAGERR</sequence>
<dbReference type="Pfam" id="PF06977">
    <property type="entry name" value="SdiA-regulated"/>
    <property type="match status" value="1"/>
</dbReference>
<gene>
    <name evidence="4" type="ORF">C7389_12416</name>
</gene>
<keyword evidence="3" id="KW-0472">Membrane</keyword>
<proteinExistence type="predicted"/>
<reference evidence="4 5" key="1">
    <citation type="submission" date="2019-03" db="EMBL/GenBank/DDBJ databases">
        <title>Genomic Encyclopedia of Type Strains, Phase IV (KMG-IV): sequencing the most valuable type-strain genomes for metagenomic binning, comparative biology and taxonomic classification.</title>
        <authorList>
            <person name="Goeker M."/>
        </authorList>
    </citation>
    <scope>NUCLEOTIDE SEQUENCE [LARGE SCALE GENOMIC DNA]</scope>
    <source>
        <strain evidence="4 5">DSM 12121</strain>
    </source>
</reference>
<keyword evidence="2" id="KW-1003">Cell membrane</keyword>
<dbReference type="OrthoDB" id="6080098at2"/>
<dbReference type="GO" id="GO:0005886">
    <property type="term" value="C:plasma membrane"/>
    <property type="evidence" value="ECO:0007669"/>
    <property type="project" value="UniProtKB-SubCell"/>
</dbReference>
<evidence type="ECO:0000256" key="3">
    <source>
        <dbReference type="ARBA" id="ARBA00023136"/>
    </source>
</evidence>